<accession>A0ABP4WNW8</accession>
<evidence type="ECO:0000256" key="3">
    <source>
        <dbReference type="ARBA" id="ARBA00022630"/>
    </source>
</evidence>
<evidence type="ECO:0000256" key="4">
    <source>
        <dbReference type="ARBA" id="ARBA00022827"/>
    </source>
</evidence>
<comment type="cofactor">
    <cofactor evidence="1">
        <name>FAD</name>
        <dbReference type="ChEBI" id="CHEBI:57692"/>
    </cofactor>
</comment>
<dbReference type="RefSeq" id="WP_344082468.1">
    <property type="nucleotide sequence ID" value="NZ_BAAALS010000015.1"/>
</dbReference>
<dbReference type="Gene3D" id="3.30.9.10">
    <property type="entry name" value="D-Amino Acid Oxidase, subunit A, domain 2"/>
    <property type="match status" value="1"/>
</dbReference>
<dbReference type="InterPro" id="IPR006181">
    <property type="entry name" value="D-amino_acid_oxidase_CS"/>
</dbReference>
<sequence length="332" mass="36271">MTAQTRDVLIYGAGVSGLTTGIRLAERGHRVTLYAPETMLTSSYAAGALWGPVLTKDERVLRWSGVTLAELDRIRAEAGEFLSGIRQVTGVEAAKTPTEPPEYLNQLSDFAMVPAADLPEEYVCGWRYTAPMLDMPVYLRYLDDRLRKLGGRVEQRAVASLRDFPPPWTVAVNCTGSAAKDLVPDAGIEPVRGMLVVVENPGIEEFFAAAVEHDVVDMTYLLPHGDRVVLGGLAEREAERDPGQPRPSDEDIAQAIIDRCAAVEPKLVGAKVVDRRVGWRPTRSSIRLECEDLGERWLIHNYGHGGGGVSVSWGCADEVVTIVDRIARRPAG</sequence>
<dbReference type="EC" id="1.4.3.3" evidence="6"/>
<comment type="caution">
    <text evidence="10">The sequence shown here is derived from an EMBL/GenBank/DDBJ whole genome shotgun (WGS) entry which is preliminary data.</text>
</comment>
<evidence type="ECO:0000256" key="6">
    <source>
        <dbReference type="ARBA" id="ARBA00039101"/>
    </source>
</evidence>
<name>A0ABP4WNW8_9ACTN</name>
<organism evidence="10 11">
    <name type="scientific">Luedemannella helvata</name>
    <dbReference type="NCBI Taxonomy" id="349315"/>
    <lineage>
        <taxon>Bacteria</taxon>
        <taxon>Bacillati</taxon>
        <taxon>Actinomycetota</taxon>
        <taxon>Actinomycetes</taxon>
        <taxon>Micromonosporales</taxon>
        <taxon>Micromonosporaceae</taxon>
        <taxon>Luedemannella</taxon>
    </lineage>
</organism>
<protein>
    <recommendedName>
        <fullName evidence="7">D-amino-acid oxidase</fullName>
        <ecNumber evidence="6">1.4.3.3</ecNumber>
    </recommendedName>
</protein>
<dbReference type="SUPFAM" id="SSF54373">
    <property type="entry name" value="FAD-linked reductases, C-terminal domain"/>
    <property type="match status" value="1"/>
</dbReference>
<dbReference type="PANTHER" id="PTHR11530:SF11">
    <property type="entry name" value="D-ASPARTATE OXIDASE"/>
    <property type="match status" value="1"/>
</dbReference>
<evidence type="ECO:0000256" key="2">
    <source>
        <dbReference type="ARBA" id="ARBA00006730"/>
    </source>
</evidence>
<reference evidence="11" key="1">
    <citation type="journal article" date="2019" name="Int. J. Syst. Evol. Microbiol.">
        <title>The Global Catalogue of Microorganisms (GCM) 10K type strain sequencing project: providing services to taxonomists for standard genome sequencing and annotation.</title>
        <authorList>
            <consortium name="The Broad Institute Genomics Platform"/>
            <consortium name="The Broad Institute Genome Sequencing Center for Infectious Disease"/>
            <person name="Wu L."/>
            <person name="Ma J."/>
        </authorList>
    </citation>
    <scope>NUCLEOTIDE SEQUENCE [LARGE SCALE GENOMIC DNA]</scope>
    <source>
        <strain evidence="11">JCM 13249</strain>
    </source>
</reference>
<evidence type="ECO:0000256" key="7">
    <source>
        <dbReference type="ARBA" id="ARBA00039751"/>
    </source>
</evidence>
<feature type="domain" description="FAD dependent oxidoreductase" evidence="9">
    <location>
        <begin position="7"/>
        <end position="319"/>
    </location>
</feature>
<comment type="catalytic activity">
    <reaction evidence="8">
        <text>a D-alpha-amino acid + O2 + H2O = a 2-oxocarboxylate + H2O2 + NH4(+)</text>
        <dbReference type="Rhea" id="RHEA:21816"/>
        <dbReference type="ChEBI" id="CHEBI:15377"/>
        <dbReference type="ChEBI" id="CHEBI:15379"/>
        <dbReference type="ChEBI" id="CHEBI:16240"/>
        <dbReference type="ChEBI" id="CHEBI:28938"/>
        <dbReference type="ChEBI" id="CHEBI:35179"/>
        <dbReference type="ChEBI" id="CHEBI:59871"/>
        <dbReference type="EC" id="1.4.3.3"/>
    </reaction>
    <physiologicalReaction direction="left-to-right" evidence="8">
        <dbReference type="Rhea" id="RHEA:21817"/>
    </physiologicalReaction>
</comment>
<keyword evidence="3" id="KW-0285">Flavoprotein</keyword>
<dbReference type="InterPro" id="IPR023209">
    <property type="entry name" value="DAO"/>
</dbReference>
<dbReference type="Proteomes" id="UP001500655">
    <property type="component" value="Unassembled WGS sequence"/>
</dbReference>
<dbReference type="Gene3D" id="3.40.50.720">
    <property type="entry name" value="NAD(P)-binding Rossmann-like Domain"/>
    <property type="match status" value="1"/>
</dbReference>
<evidence type="ECO:0000256" key="1">
    <source>
        <dbReference type="ARBA" id="ARBA00001974"/>
    </source>
</evidence>
<dbReference type="SUPFAM" id="SSF51971">
    <property type="entry name" value="Nucleotide-binding domain"/>
    <property type="match status" value="1"/>
</dbReference>
<keyword evidence="11" id="KW-1185">Reference proteome</keyword>
<dbReference type="PIRSF" id="PIRSF000189">
    <property type="entry name" value="D-aa_oxidase"/>
    <property type="match status" value="1"/>
</dbReference>
<keyword evidence="5" id="KW-0560">Oxidoreductase</keyword>
<evidence type="ECO:0000313" key="10">
    <source>
        <dbReference type="EMBL" id="GAA1759140.1"/>
    </source>
</evidence>
<evidence type="ECO:0000313" key="11">
    <source>
        <dbReference type="Proteomes" id="UP001500655"/>
    </source>
</evidence>
<evidence type="ECO:0000256" key="8">
    <source>
        <dbReference type="ARBA" id="ARBA00049547"/>
    </source>
</evidence>
<dbReference type="PANTHER" id="PTHR11530">
    <property type="entry name" value="D-AMINO ACID OXIDASE"/>
    <property type="match status" value="1"/>
</dbReference>
<comment type="similarity">
    <text evidence="2">Belongs to the DAMOX/DASOX family.</text>
</comment>
<evidence type="ECO:0000259" key="9">
    <source>
        <dbReference type="Pfam" id="PF01266"/>
    </source>
</evidence>
<dbReference type="Pfam" id="PF01266">
    <property type="entry name" value="DAO"/>
    <property type="match status" value="1"/>
</dbReference>
<proteinExistence type="inferred from homology"/>
<dbReference type="InterPro" id="IPR006076">
    <property type="entry name" value="FAD-dep_OxRdtase"/>
</dbReference>
<dbReference type="EMBL" id="BAAALS010000015">
    <property type="protein sequence ID" value="GAA1759140.1"/>
    <property type="molecule type" value="Genomic_DNA"/>
</dbReference>
<evidence type="ECO:0000256" key="5">
    <source>
        <dbReference type="ARBA" id="ARBA00023002"/>
    </source>
</evidence>
<dbReference type="PROSITE" id="PS00677">
    <property type="entry name" value="DAO"/>
    <property type="match status" value="1"/>
</dbReference>
<keyword evidence="4" id="KW-0274">FAD</keyword>
<gene>
    <name evidence="10" type="ORF">GCM10009681_32970</name>
</gene>